<proteinExistence type="predicted"/>
<sequence length="59" mass="6447">MINLKFNGHPPPETRMGMGQVDDILVLIGLIAPALTAYTSVPWIFQIPIIASIPFRTGL</sequence>
<dbReference type="OrthoDB" id="3561359at2759"/>
<reference evidence="2 3" key="1">
    <citation type="journal article" date="2016" name="Mol. Biol. Evol.">
        <title>Comparative Genomics of Early-Diverging Mushroom-Forming Fungi Provides Insights into the Origins of Lignocellulose Decay Capabilities.</title>
        <authorList>
            <person name="Nagy L.G."/>
            <person name="Riley R."/>
            <person name="Tritt A."/>
            <person name="Adam C."/>
            <person name="Daum C."/>
            <person name="Floudas D."/>
            <person name="Sun H."/>
            <person name="Yadav J.S."/>
            <person name="Pangilinan J."/>
            <person name="Larsson K.H."/>
            <person name="Matsuura K."/>
            <person name="Barry K."/>
            <person name="Labutti K."/>
            <person name="Kuo R."/>
            <person name="Ohm R.A."/>
            <person name="Bhattacharya S.S."/>
            <person name="Shirouzu T."/>
            <person name="Yoshinaga Y."/>
            <person name="Martin F.M."/>
            <person name="Grigoriev I.V."/>
            <person name="Hibbett D.S."/>
        </authorList>
    </citation>
    <scope>NUCLEOTIDE SEQUENCE [LARGE SCALE GENOMIC DNA]</scope>
    <source>
        <strain evidence="2 3">CBS 109695</strain>
    </source>
</reference>
<evidence type="ECO:0000256" key="1">
    <source>
        <dbReference type="SAM" id="Phobius"/>
    </source>
</evidence>
<keyword evidence="3" id="KW-1185">Reference proteome</keyword>
<evidence type="ECO:0000313" key="2">
    <source>
        <dbReference type="EMBL" id="KZP15677.1"/>
    </source>
</evidence>
<name>A0A166EEF3_9AGAM</name>
<keyword evidence="1" id="KW-0472">Membrane</keyword>
<dbReference type="EMBL" id="KV417601">
    <property type="protein sequence ID" value="KZP15677.1"/>
    <property type="molecule type" value="Genomic_DNA"/>
</dbReference>
<keyword evidence="1" id="KW-0812">Transmembrane</keyword>
<accession>A0A166EEF3</accession>
<protein>
    <submittedName>
        <fullName evidence="2">Uncharacterized protein</fullName>
    </submittedName>
</protein>
<feature type="transmembrane region" description="Helical" evidence="1">
    <location>
        <begin position="24"/>
        <end position="45"/>
    </location>
</feature>
<dbReference type="Proteomes" id="UP000076532">
    <property type="component" value="Unassembled WGS sequence"/>
</dbReference>
<gene>
    <name evidence="2" type="ORF">FIBSPDRAFT_866770</name>
</gene>
<dbReference type="AlphaFoldDB" id="A0A166EEF3"/>
<evidence type="ECO:0000313" key="3">
    <source>
        <dbReference type="Proteomes" id="UP000076532"/>
    </source>
</evidence>
<organism evidence="2 3">
    <name type="scientific">Athelia psychrophila</name>
    <dbReference type="NCBI Taxonomy" id="1759441"/>
    <lineage>
        <taxon>Eukaryota</taxon>
        <taxon>Fungi</taxon>
        <taxon>Dikarya</taxon>
        <taxon>Basidiomycota</taxon>
        <taxon>Agaricomycotina</taxon>
        <taxon>Agaricomycetes</taxon>
        <taxon>Agaricomycetidae</taxon>
        <taxon>Atheliales</taxon>
        <taxon>Atheliaceae</taxon>
        <taxon>Athelia</taxon>
    </lineage>
</organism>
<keyword evidence="1" id="KW-1133">Transmembrane helix</keyword>